<keyword evidence="1" id="KW-0812">Transmembrane</keyword>
<evidence type="ECO:0000256" key="1">
    <source>
        <dbReference type="SAM" id="Phobius"/>
    </source>
</evidence>
<evidence type="ECO:0000313" key="3">
    <source>
        <dbReference type="Proteomes" id="UP001597389"/>
    </source>
</evidence>
<feature type="transmembrane region" description="Helical" evidence="1">
    <location>
        <begin position="399"/>
        <end position="417"/>
    </location>
</feature>
<keyword evidence="3" id="KW-1185">Reference proteome</keyword>
<dbReference type="Proteomes" id="UP001597389">
    <property type="component" value="Unassembled WGS sequence"/>
</dbReference>
<dbReference type="RefSeq" id="WP_377086643.1">
    <property type="nucleotide sequence ID" value="NZ_JBHSJL010000014.1"/>
</dbReference>
<reference evidence="3" key="1">
    <citation type="journal article" date="2019" name="Int. J. Syst. Evol. Microbiol.">
        <title>The Global Catalogue of Microorganisms (GCM) 10K type strain sequencing project: providing services to taxonomists for standard genome sequencing and annotation.</title>
        <authorList>
            <consortium name="The Broad Institute Genomics Platform"/>
            <consortium name="The Broad Institute Genome Sequencing Center for Infectious Disease"/>
            <person name="Wu L."/>
            <person name="Ma J."/>
        </authorList>
    </citation>
    <scope>NUCLEOTIDE SEQUENCE [LARGE SCALE GENOMIC DNA]</scope>
    <source>
        <strain evidence="3">CCUG 57942</strain>
    </source>
</reference>
<dbReference type="EMBL" id="JBHUJB010000028">
    <property type="protein sequence ID" value="MFD2158539.1"/>
    <property type="molecule type" value="Genomic_DNA"/>
</dbReference>
<proteinExistence type="predicted"/>
<evidence type="ECO:0000313" key="2">
    <source>
        <dbReference type="EMBL" id="MFD2158539.1"/>
    </source>
</evidence>
<feature type="transmembrane region" description="Helical" evidence="1">
    <location>
        <begin position="346"/>
        <end position="366"/>
    </location>
</feature>
<gene>
    <name evidence="2" type="ORF">ACFSW8_06490</name>
</gene>
<comment type="caution">
    <text evidence="2">The sequence shown here is derived from an EMBL/GenBank/DDBJ whole genome shotgun (WGS) entry which is preliminary data.</text>
</comment>
<keyword evidence="1" id="KW-0472">Membrane</keyword>
<feature type="transmembrane region" description="Helical" evidence="1">
    <location>
        <begin position="373"/>
        <end position="393"/>
    </location>
</feature>
<organism evidence="2 3">
    <name type="scientific">Rubritalea tangerina</name>
    <dbReference type="NCBI Taxonomy" id="430798"/>
    <lineage>
        <taxon>Bacteria</taxon>
        <taxon>Pseudomonadati</taxon>
        <taxon>Verrucomicrobiota</taxon>
        <taxon>Verrucomicrobiia</taxon>
        <taxon>Verrucomicrobiales</taxon>
        <taxon>Rubritaleaceae</taxon>
        <taxon>Rubritalea</taxon>
    </lineage>
</organism>
<keyword evidence="1" id="KW-1133">Transmembrane helix</keyword>
<feature type="transmembrane region" description="Helical" evidence="1">
    <location>
        <begin position="7"/>
        <end position="26"/>
    </location>
</feature>
<protein>
    <recommendedName>
        <fullName evidence="4">CHASE2 domain-containing protein</fullName>
    </recommendedName>
</protein>
<name>A0ABW4Z9B9_9BACT</name>
<accession>A0ABW4Z9B9</accession>
<sequence>MPRVRTIQALIFLIAMAMGMVGLMVWQPKGHLKWAENFLSPVKNESFRVGAKIEDKLPPDSRERVIREVTPPAHTALDFVICEIDDDPEQINAFGLYHPADLAITLNNLRDQGVKQIFISTHLHWPNKEPAENNTLATAMQGFDSVVVTTPLRRQLAGTPITPAFLRSSLPLSGIDGDSELLPRVNSFSLEPNLRFPQNTYAGFSTLESENATSTVPLLARWDDRLVFSSLLLALMQQYKATPEDVQVVLGSYIRLGNTGNIIPINSFGHYQPDLSFTAKPAPRTITSALSGQSSIIGATQKSAILTANGQRSSQFEAIDSPYFKLSQLAFTPRVSAPMTLKRIPLWLECILIADVAFLCAWFLAYRSMRRNTAFLISLIGIGLTFLSVYHIFHYWSPVSVYLLTLLSGWTLTTILAKPARRSLLSEEH</sequence>
<evidence type="ECO:0008006" key="4">
    <source>
        <dbReference type="Google" id="ProtNLM"/>
    </source>
</evidence>